<dbReference type="InterPro" id="IPR000408">
    <property type="entry name" value="Reg_chr_condens"/>
</dbReference>
<dbReference type="InterPro" id="IPR051553">
    <property type="entry name" value="Ran_GTPase-activating"/>
</dbReference>
<dbReference type="Proteomes" id="UP000585638">
    <property type="component" value="Unassembled WGS sequence"/>
</dbReference>
<evidence type="ECO:0000313" key="2">
    <source>
        <dbReference type="EMBL" id="MBB5892229.1"/>
    </source>
</evidence>
<organism evidence="2 3">
    <name type="scientific">Kutzneria kofuensis</name>
    <dbReference type="NCBI Taxonomy" id="103725"/>
    <lineage>
        <taxon>Bacteria</taxon>
        <taxon>Bacillati</taxon>
        <taxon>Actinomycetota</taxon>
        <taxon>Actinomycetes</taxon>
        <taxon>Pseudonocardiales</taxon>
        <taxon>Pseudonocardiaceae</taxon>
        <taxon>Kutzneria</taxon>
    </lineage>
</organism>
<comment type="caution">
    <text evidence="2">The sequence shown here is derived from an EMBL/GenBank/DDBJ whole genome shotgun (WGS) entry which is preliminary data.</text>
</comment>
<gene>
    <name evidence="2" type="ORF">BJ998_003425</name>
</gene>
<dbReference type="PANTHER" id="PTHR45982:SF1">
    <property type="entry name" value="REGULATOR OF CHROMOSOME CONDENSATION"/>
    <property type="match status" value="1"/>
</dbReference>
<feature type="signal peptide" evidence="1">
    <location>
        <begin position="1"/>
        <end position="26"/>
    </location>
</feature>
<name>A0A7W9KGK7_9PSEU</name>
<accession>A0A7W9KGK7</accession>
<evidence type="ECO:0000256" key="1">
    <source>
        <dbReference type="SAM" id="SignalP"/>
    </source>
</evidence>
<dbReference type="Gene3D" id="2.130.10.30">
    <property type="entry name" value="Regulator of chromosome condensation 1/beta-lactamase-inhibitor protein II"/>
    <property type="match status" value="2"/>
</dbReference>
<dbReference type="EMBL" id="JACHIR010000001">
    <property type="protein sequence ID" value="MBB5892229.1"/>
    <property type="molecule type" value="Genomic_DNA"/>
</dbReference>
<proteinExistence type="predicted"/>
<feature type="chain" id="PRO_5030886707" description="Alpha-tubulin suppressor-like RCC1 family protein" evidence="1">
    <location>
        <begin position="27"/>
        <end position="768"/>
    </location>
</feature>
<keyword evidence="1" id="KW-0732">Signal</keyword>
<evidence type="ECO:0000313" key="3">
    <source>
        <dbReference type="Proteomes" id="UP000585638"/>
    </source>
</evidence>
<dbReference type="InterPro" id="IPR009091">
    <property type="entry name" value="RCC1/BLIP-II"/>
</dbReference>
<dbReference type="RefSeq" id="WP_184862836.1">
    <property type="nucleotide sequence ID" value="NZ_JACHIR010000001.1"/>
</dbReference>
<dbReference type="PANTHER" id="PTHR45982">
    <property type="entry name" value="REGULATOR OF CHROMOSOME CONDENSATION"/>
    <property type="match status" value="1"/>
</dbReference>
<keyword evidence="3" id="KW-1185">Reference proteome</keyword>
<dbReference type="SUPFAM" id="SSF50985">
    <property type="entry name" value="RCC1/BLIP-II"/>
    <property type="match status" value="1"/>
</dbReference>
<reference evidence="2 3" key="1">
    <citation type="submission" date="2020-08" db="EMBL/GenBank/DDBJ databases">
        <title>Sequencing the genomes of 1000 actinobacteria strains.</title>
        <authorList>
            <person name="Klenk H.-P."/>
        </authorList>
    </citation>
    <scope>NUCLEOTIDE SEQUENCE [LARGE SCALE GENOMIC DNA]</scope>
    <source>
        <strain evidence="2 3">DSM 43851</strain>
    </source>
</reference>
<dbReference type="PROSITE" id="PS50012">
    <property type="entry name" value="RCC1_3"/>
    <property type="match status" value="2"/>
</dbReference>
<dbReference type="PRINTS" id="PR00633">
    <property type="entry name" value="RCCNDNSATION"/>
</dbReference>
<protein>
    <recommendedName>
        <fullName evidence="4">Alpha-tubulin suppressor-like RCC1 family protein</fullName>
    </recommendedName>
</protein>
<evidence type="ECO:0008006" key="4">
    <source>
        <dbReference type="Google" id="ProtNLM"/>
    </source>
</evidence>
<dbReference type="Pfam" id="PF00415">
    <property type="entry name" value="RCC1"/>
    <property type="match status" value="3"/>
</dbReference>
<dbReference type="AlphaFoldDB" id="A0A7W9KGK7"/>
<sequence length="768" mass="79123">MSLRRITILFTTAAAVALSVVAPAQAATPLSTQDTGALPDSGAVFTPLPPTRIFDSRNSSKIPKYSSRHVDIPAGLVPDSATAVVFNLTGTNPDDATFLATGPGDQGDPSTSSLNLDSGETRANLVTVAMGHGDHKGIWVGAGPFAVDAIVDLAGYYAPGTGSKYTPLTPQRMVDTRNSSPLGAGGTVTLDLSSKVPAGATAAVFNLTATNVTGPTFVTAYPADQSRPDASNLNLVAGKNTPNLVTVQLSPDRKVKLTNSYWSVDLIADLAGYYSPTSTQAFYSLYPARVLETRDMYGGPNHPILSGQTRKLDLSGWLPAGATAAVTNLTGTNVSQSTVVTAWADSAPQPGVSNLNLVPWQTSANLAIVPVSGDRAIDLNNLSGQLDMIVDLAGYFAPSLHACTANCAFGIEQNDSGQFGNGTTDANYKSGPAFTYGLSDVKSIVGGSDGKVVYALKSDGTVWSWGENGEGQLGIGKFGHAEGPTGYPYAYPPPAFYSALPVRIPGLSNIVAIADEMALSADGHVYTWGVNSTWQLGTGSTDGNLIAGSPVQVPNLDNVKAIAVSRSTSNSAGVARYAMTGDGKVWSWGDNSRGALGIGTHADLGKCFGTAGPTPGADPSCASAAPVQVFGLFGCDELGSRVVLCKSDGSVWRWGALGLNDEKDGPVSLPAATGTVAHVQRDVTDVDGARGILADGTPWQWNDGQMYTNSMAGAEIPKIGPIREIAAGHPDRVLSTNSTVYDIDFPGSGIITGVTTIGDGGYGVVATP</sequence>